<dbReference type="PANTHER" id="PTHR21666">
    <property type="entry name" value="PEPTIDASE-RELATED"/>
    <property type="match status" value="1"/>
</dbReference>
<feature type="transmembrane region" description="Helical" evidence="1">
    <location>
        <begin position="20"/>
        <end position="39"/>
    </location>
</feature>
<dbReference type="AlphaFoldDB" id="A0A235BR05"/>
<dbReference type="PANTHER" id="PTHR21666:SF286">
    <property type="entry name" value="LIPOPROTEIN NLPD"/>
    <property type="match status" value="1"/>
</dbReference>
<dbReference type="InterPro" id="IPR016047">
    <property type="entry name" value="M23ase_b-sheet_dom"/>
</dbReference>
<organism evidence="3 4">
    <name type="scientific">candidate division WOR-3 bacterium JGI_Cruoil_03_44_89</name>
    <dbReference type="NCBI Taxonomy" id="1973748"/>
    <lineage>
        <taxon>Bacteria</taxon>
        <taxon>Bacteria division WOR-3</taxon>
    </lineage>
</organism>
<proteinExistence type="predicted"/>
<protein>
    <recommendedName>
        <fullName evidence="2">M23ase beta-sheet core domain-containing protein</fullName>
    </recommendedName>
</protein>
<evidence type="ECO:0000259" key="2">
    <source>
        <dbReference type="Pfam" id="PF01551"/>
    </source>
</evidence>
<dbReference type="CDD" id="cd12797">
    <property type="entry name" value="M23_peptidase"/>
    <property type="match status" value="1"/>
</dbReference>
<feature type="domain" description="M23ase beta-sheet core" evidence="2">
    <location>
        <begin position="187"/>
        <end position="282"/>
    </location>
</feature>
<keyword evidence="1" id="KW-0812">Transmembrane</keyword>
<gene>
    <name evidence="3" type="ORF">CH333_07545</name>
</gene>
<evidence type="ECO:0000256" key="1">
    <source>
        <dbReference type="SAM" id="Phobius"/>
    </source>
</evidence>
<dbReference type="GO" id="GO:0004222">
    <property type="term" value="F:metalloendopeptidase activity"/>
    <property type="evidence" value="ECO:0007669"/>
    <property type="project" value="TreeGrafter"/>
</dbReference>
<sequence length="293" mass="33459">MQKWTVRIGRKTFTVSKWQIFALLLPFIFIICLSLWSYGNILYSVILNVNKSLLTKKRDKYMEKITEIDHMVQSLERRYSKIVFRDETLRSALDIPSQKEARMLGTGGRYPHDETNGVLDRKVVTLGKKLEKMRREQALEVKSLSDLELNLIRSRDQLEHTPSIMPTWGRMTSGFGWRRDPFTGKRRFHNGVDIANKKGTPVVATASGETIYVGRMGHLGTCVKINHGYGYTSLYGHLKGAVVKTGDRVKRGDIIGYMGNSGRSTGPHLHYTVLKYGKDVNPLDYILMANIIY</sequence>
<dbReference type="SUPFAM" id="SSF51261">
    <property type="entry name" value="Duplicated hybrid motif"/>
    <property type="match status" value="1"/>
</dbReference>
<name>A0A235BR05_UNCW3</name>
<dbReference type="EMBL" id="NOZQ01000169">
    <property type="protein sequence ID" value="OYD14632.1"/>
    <property type="molecule type" value="Genomic_DNA"/>
</dbReference>
<accession>A0A235BR05</accession>
<dbReference type="InterPro" id="IPR050570">
    <property type="entry name" value="Cell_wall_metabolism_enzyme"/>
</dbReference>
<evidence type="ECO:0000313" key="3">
    <source>
        <dbReference type="EMBL" id="OYD14632.1"/>
    </source>
</evidence>
<dbReference type="Pfam" id="PF01551">
    <property type="entry name" value="Peptidase_M23"/>
    <property type="match status" value="1"/>
</dbReference>
<dbReference type="Proteomes" id="UP000215215">
    <property type="component" value="Unassembled WGS sequence"/>
</dbReference>
<evidence type="ECO:0000313" key="4">
    <source>
        <dbReference type="Proteomes" id="UP000215215"/>
    </source>
</evidence>
<reference evidence="3 4" key="1">
    <citation type="submission" date="2017-07" db="EMBL/GenBank/DDBJ databases">
        <title>Recovery of genomes from metagenomes via a dereplication, aggregation, and scoring strategy.</title>
        <authorList>
            <person name="Sieber C.M."/>
            <person name="Probst A.J."/>
            <person name="Sharrar A."/>
            <person name="Thomas B.C."/>
            <person name="Hess M."/>
            <person name="Tringe S.G."/>
            <person name="Banfield J.F."/>
        </authorList>
    </citation>
    <scope>NUCLEOTIDE SEQUENCE [LARGE SCALE GENOMIC DNA]</scope>
    <source>
        <strain evidence="3">JGI_Cruoil_03_44_89</strain>
    </source>
</reference>
<dbReference type="InterPro" id="IPR011055">
    <property type="entry name" value="Dup_hybrid_motif"/>
</dbReference>
<keyword evidence="1" id="KW-0472">Membrane</keyword>
<dbReference type="FunFam" id="2.70.70.10:FF:000006">
    <property type="entry name" value="M23 family peptidase"/>
    <property type="match status" value="1"/>
</dbReference>
<keyword evidence="1" id="KW-1133">Transmembrane helix</keyword>
<comment type="caution">
    <text evidence="3">The sequence shown here is derived from an EMBL/GenBank/DDBJ whole genome shotgun (WGS) entry which is preliminary data.</text>
</comment>
<dbReference type="Gene3D" id="2.70.70.10">
    <property type="entry name" value="Glucose Permease (Domain IIA)"/>
    <property type="match status" value="1"/>
</dbReference>